<reference evidence="6 7" key="2">
    <citation type="submission" date="2019-01" db="EMBL/GenBank/DDBJ databases">
        <authorList>
            <person name="Li Y."/>
        </authorList>
    </citation>
    <scope>NUCLEOTIDE SEQUENCE [LARGE SCALE GENOMIC DNA]</scope>
    <source>
        <strain evidence="6 7">SK2B-1</strain>
    </source>
</reference>
<keyword evidence="6" id="KW-0255">Endonuclease</keyword>
<dbReference type="PANTHER" id="PTHR41286:SF1">
    <property type="entry name" value="HNH NUCLEASE YAJD-RELATED"/>
    <property type="match status" value="1"/>
</dbReference>
<dbReference type="Pfam" id="PF01844">
    <property type="entry name" value="HNH"/>
    <property type="match status" value="1"/>
</dbReference>
<sequence length="115" mass="13316">MPAPPRLCRCGNIVPAGEVCTCQREAIRARKRRADKNRPSSSQRGYTGGWRKLRAEFLRLHPFCKMCGNTAEHVDHIKPHRGDQALFWDWRNLQALCAHCHNSVKQRQERANVRT</sequence>
<evidence type="ECO:0000313" key="7">
    <source>
        <dbReference type="Proteomes" id="UP000284476"/>
    </source>
</evidence>
<gene>
    <name evidence="6" type="ORF">D2T30_09850</name>
</gene>
<dbReference type="InterPro" id="IPR003615">
    <property type="entry name" value="HNH_nuc"/>
</dbReference>
<name>A0A443JKE7_9RHOB</name>
<dbReference type="EMBL" id="SAUZ01000010">
    <property type="protein sequence ID" value="RWR21137.1"/>
    <property type="molecule type" value="Genomic_DNA"/>
</dbReference>
<evidence type="ECO:0000256" key="2">
    <source>
        <dbReference type="ARBA" id="ARBA00022801"/>
    </source>
</evidence>
<dbReference type="PANTHER" id="PTHR41286">
    <property type="entry name" value="HNH NUCLEASE YAJD-RELATED"/>
    <property type="match status" value="1"/>
</dbReference>
<dbReference type="GO" id="GO:0003676">
    <property type="term" value="F:nucleic acid binding"/>
    <property type="evidence" value="ECO:0007669"/>
    <property type="project" value="InterPro"/>
</dbReference>
<dbReference type="Proteomes" id="UP000284476">
    <property type="component" value="Unassembled WGS sequence"/>
</dbReference>
<dbReference type="SMART" id="SM00507">
    <property type="entry name" value="HNHc"/>
    <property type="match status" value="1"/>
</dbReference>
<comment type="similarity">
    <text evidence="3">Belongs to the HNH nuclease family.</text>
</comment>
<dbReference type="RefSeq" id="WP_128208729.1">
    <property type="nucleotide sequence ID" value="NZ_SAUZ01000010.1"/>
</dbReference>
<evidence type="ECO:0000313" key="6">
    <source>
        <dbReference type="EMBL" id="RWR21137.1"/>
    </source>
</evidence>
<dbReference type="CDD" id="cd00085">
    <property type="entry name" value="HNHc"/>
    <property type="match status" value="1"/>
</dbReference>
<protein>
    <recommendedName>
        <fullName evidence="4">Putative HNH nuclease YajD</fullName>
    </recommendedName>
</protein>
<keyword evidence="1" id="KW-0540">Nuclease</keyword>
<reference evidence="6 7" key="1">
    <citation type="submission" date="2019-01" db="EMBL/GenBank/DDBJ databases">
        <title>Sinorhodobacter populi sp. nov. isolated from the symptomatic bark tissue of Populus euramericana canker.</title>
        <authorList>
            <person name="Xu G."/>
        </authorList>
    </citation>
    <scope>NUCLEOTIDE SEQUENCE [LARGE SCALE GENOMIC DNA]</scope>
    <source>
        <strain evidence="6 7">SK2B-1</strain>
    </source>
</reference>
<proteinExistence type="inferred from homology"/>
<dbReference type="GO" id="GO:0004519">
    <property type="term" value="F:endonuclease activity"/>
    <property type="evidence" value="ECO:0007669"/>
    <property type="project" value="UniProtKB-KW"/>
</dbReference>
<accession>A0A443JKE7</accession>
<dbReference type="GO" id="GO:0016787">
    <property type="term" value="F:hydrolase activity"/>
    <property type="evidence" value="ECO:0007669"/>
    <property type="project" value="UniProtKB-KW"/>
</dbReference>
<dbReference type="AlphaFoldDB" id="A0A443JKE7"/>
<organism evidence="6 7">
    <name type="scientific">Paenirhodobacter populi</name>
    <dbReference type="NCBI Taxonomy" id="2306993"/>
    <lineage>
        <taxon>Bacteria</taxon>
        <taxon>Pseudomonadati</taxon>
        <taxon>Pseudomonadota</taxon>
        <taxon>Alphaproteobacteria</taxon>
        <taxon>Rhodobacterales</taxon>
        <taxon>Rhodobacter group</taxon>
        <taxon>Paenirhodobacter</taxon>
    </lineage>
</organism>
<evidence type="ECO:0000256" key="4">
    <source>
        <dbReference type="ARBA" id="ARBA00040194"/>
    </source>
</evidence>
<dbReference type="InterPro" id="IPR002711">
    <property type="entry name" value="HNH"/>
</dbReference>
<evidence type="ECO:0000256" key="3">
    <source>
        <dbReference type="ARBA" id="ARBA00038412"/>
    </source>
</evidence>
<feature type="domain" description="HNH nuclease" evidence="5">
    <location>
        <begin position="52"/>
        <end position="102"/>
    </location>
</feature>
<evidence type="ECO:0000259" key="5">
    <source>
        <dbReference type="SMART" id="SM00507"/>
    </source>
</evidence>
<comment type="caution">
    <text evidence="6">The sequence shown here is derived from an EMBL/GenBank/DDBJ whole genome shotgun (WGS) entry which is preliminary data.</text>
</comment>
<keyword evidence="2" id="KW-0378">Hydrolase</keyword>
<evidence type="ECO:0000256" key="1">
    <source>
        <dbReference type="ARBA" id="ARBA00022722"/>
    </source>
</evidence>
<dbReference type="GO" id="GO:0008270">
    <property type="term" value="F:zinc ion binding"/>
    <property type="evidence" value="ECO:0007669"/>
    <property type="project" value="InterPro"/>
</dbReference>
<dbReference type="Gene3D" id="1.10.30.50">
    <property type="match status" value="1"/>
</dbReference>
<dbReference type="GO" id="GO:0005829">
    <property type="term" value="C:cytosol"/>
    <property type="evidence" value="ECO:0007669"/>
    <property type="project" value="TreeGrafter"/>
</dbReference>